<dbReference type="InterPro" id="IPR001387">
    <property type="entry name" value="Cro/C1-type_HTH"/>
</dbReference>
<keyword evidence="3" id="KW-1185">Reference proteome</keyword>
<organism evidence="2 3">
    <name type="scientific">Saccharothrix yanglingensis</name>
    <dbReference type="NCBI Taxonomy" id="659496"/>
    <lineage>
        <taxon>Bacteria</taxon>
        <taxon>Bacillati</taxon>
        <taxon>Actinomycetota</taxon>
        <taxon>Actinomycetes</taxon>
        <taxon>Pseudonocardiales</taxon>
        <taxon>Pseudonocardiaceae</taxon>
        <taxon>Saccharothrix</taxon>
    </lineage>
</organism>
<evidence type="ECO:0000313" key="2">
    <source>
        <dbReference type="EMBL" id="MDQ2587301.1"/>
    </source>
</evidence>
<dbReference type="Pfam" id="PF13560">
    <property type="entry name" value="HTH_31"/>
    <property type="match status" value="1"/>
</dbReference>
<dbReference type="Gene3D" id="1.10.260.40">
    <property type="entry name" value="lambda repressor-like DNA-binding domains"/>
    <property type="match status" value="1"/>
</dbReference>
<dbReference type="SUPFAM" id="SSF47413">
    <property type="entry name" value="lambda repressor-like DNA-binding domains"/>
    <property type="match status" value="1"/>
</dbReference>
<proteinExistence type="predicted"/>
<protein>
    <recommendedName>
        <fullName evidence="1">DUF5753 domain-containing protein</fullName>
    </recommendedName>
</protein>
<dbReference type="Proteomes" id="UP001225605">
    <property type="component" value="Unassembled WGS sequence"/>
</dbReference>
<dbReference type="Pfam" id="PF19054">
    <property type="entry name" value="DUF5753"/>
    <property type="match status" value="1"/>
</dbReference>
<gene>
    <name evidence="2" type="ORF">CKY47_25615</name>
</gene>
<dbReference type="InterPro" id="IPR010982">
    <property type="entry name" value="Lambda_DNA-bd_dom_sf"/>
</dbReference>
<dbReference type="CDD" id="cd00093">
    <property type="entry name" value="HTH_XRE"/>
    <property type="match status" value="1"/>
</dbReference>
<sequence>MDTDDEKSPVSTRLSTAHSRELGEELRRIRHTARLASAVVAESLGWSLGKLSKLETGSRGTSPWEIATLLGRCAADKATRDRVMAIAHEPDTGTFTRSHHGSPDTLTALTLHEHLAHSVTVYEPLTVPALAQTAAYARALTGDENLAAARVARQDNLLHRRTPPDTTLYIHETALRLVVGNRAVMRDQLLHLTLQAGQPHITVHVIPMTAPTHLALRHHAALLTFAPPLRPLAYSESGITTVFHDKHHAVEHHQRRLRELHARALPAAQSGEVIAHWADAYDKGIR</sequence>
<evidence type="ECO:0000259" key="1">
    <source>
        <dbReference type="Pfam" id="PF19054"/>
    </source>
</evidence>
<dbReference type="InterPro" id="IPR043917">
    <property type="entry name" value="DUF5753"/>
</dbReference>
<evidence type="ECO:0000313" key="3">
    <source>
        <dbReference type="Proteomes" id="UP001225605"/>
    </source>
</evidence>
<feature type="domain" description="DUF5753" evidence="1">
    <location>
        <begin position="108"/>
        <end position="275"/>
    </location>
</feature>
<name>A0ABU0X5L3_9PSEU</name>
<accession>A0ABU0X5L3</accession>
<dbReference type="RefSeq" id="WP_306748802.1">
    <property type="nucleotide sequence ID" value="NZ_NSDM01000012.1"/>
</dbReference>
<reference evidence="2 3" key="1">
    <citation type="submission" date="2017-06" db="EMBL/GenBank/DDBJ databases">
        <title>Cultured bacterium strain Saccharothrix yanglingensis Hhs.015.</title>
        <authorList>
            <person name="Xia Y."/>
        </authorList>
    </citation>
    <scope>NUCLEOTIDE SEQUENCE [LARGE SCALE GENOMIC DNA]</scope>
    <source>
        <strain evidence="2 3">Hhs.015</strain>
    </source>
</reference>
<comment type="caution">
    <text evidence="2">The sequence shown here is derived from an EMBL/GenBank/DDBJ whole genome shotgun (WGS) entry which is preliminary data.</text>
</comment>
<dbReference type="EMBL" id="NSDM01000012">
    <property type="protein sequence ID" value="MDQ2587301.1"/>
    <property type="molecule type" value="Genomic_DNA"/>
</dbReference>